<feature type="compositionally biased region" description="Polar residues" evidence="1">
    <location>
        <begin position="110"/>
        <end position="130"/>
    </location>
</feature>
<sequence length="300" mass="32499">MLTQRPPAGRRTPGSVPAYSARGSGKARRPPPSPPRSRAPVRIAALTDGQVVIGHAVPFGQAAQSVMVGNHRDDLRRQRSRLLAVEQVVQAVRPLRHRDHQARLLVDADSPQSSSNSAATGRNAETSASRPSGKPGPPAVKTTRMKKAPRLQIGILLAVQDEAVVPRQEPGHARDDPHPVDAGEGEDPARLVHAGIRSWRTPCSRPDRGDTPGTAFRTRPREYPADPRSRCRHGPAPRRATHRRPLARSRQSRRCRHWRGMGLAVDRVAQHEDAAIMHVEGAPLGIGATRRAPSAPSVAS</sequence>
<accession>A0AAD4QV38</accession>
<protein>
    <submittedName>
        <fullName evidence="2">Uncharacterized protein</fullName>
    </submittedName>
</protein>
<reference evidence="2" key="1">
    <citation type="submission" date="2022-01" db="EMBL/GenBank/DDBJ databases">
        <title>Genome Sequence Resource for Two Populations of Ditylenchus destructor, the Migratory Endoparasitic Phytonematode.</title>
        <authorList>
            <person name="Zhang H."/>
            <person name="Lin R."/>
            <person name="Xie B."/>
        </authorList>
    </citation>
    <scope>NUCLEOTIDE SEQUENCE</scope>
    <source>
        <strain evidence="2">BazhouSP</strain>
    </source>
</reference>
<feature type="compositionally biased region" description="Basic and acidic residues" evidence="1">
    <location>
        <begin position="219"/>
        <end position="229"/>
    </location>
</feature>
<feature type="region of interest" description="Disordered" evidence="1">
    <location>
        <begin position="1"/>
        <end position="40"/>
    </location>
</feature>
<evidence type="ECO:0000313" key="2">
    <source>
        <dbReference type="EMBL" id="KAI1691336.1"/>
    </source>
</evidence>
<feature type="region of interest" description="Disordered" evidence="1">
    <location>
        <begin position="167"/>
        <end position="186"/>
    </location>
</feature>
<feature type="compositionally biased region" description="Basic residues" evidence="1">
    <location>
        <begin position="230"/>
        <end position="252"/>
    </location>
</feature>
<dbReference type="AlphaFoldDB" id="A0AAD4QV38"/>
<dbReference type="Proteomes" id="UP001201812">
    <property type="component" value="Unassembled WGS sequence"/>
</dbReference>
<organism evidence="2 3">
    <name type="scientific">Ditylenchus destructor</name>
    <dbReference type="NCBI Taxonomy" id="166010"/>
    <lineage>
        <taxon>Eukaryota</taxon>
        <taxon>Metazoa</taxon>
        <taxon>Ecdysozoa</taxon>
        <taxon>Nematoda</taxon>
        <taxon>Chromadorea</taxon>
        <taxon>Rhabditida</taxon>
        <taxon>Tylenchina</taxon>
        <taxon>Tylenchomorpha</taxon>
        <taxon>Sphaerularioidea</taxon>
        <taxon>Anguinidae</taxon>
        <taxon>Anguininae</taxon>
        <taxon>Ditylenchus</taxon>
    </lineage>
</organism>
<comment type="caution">
    <text evidence="2">The sequence shown here is derived from an EMBL/GenBank/DDBJ whole genome shotgun (WGS) entry which is preliminary data.</text>
</comment>
<keyword evidence="3" id="KW-1185">Reference proteome</keyword>
<dbReference type="EMBL" id="JAKKPZ010000954">
    <property type="protein sequence ID" value="KAI1691336.1"/>
    <property type="molecule type" value="Genomic_DNA"/>
</dbReference>
<evidence type="ECO:0000256" key="1">
    <source>
        <dbReference type="SAM" id="MobiDB-lite"/>
    </source>
</evidence>
<feature type="region of interest" description="Disordered" evidence="1">
    <location>
        <begin position="201"/>
        <end position="252"/>
    </location>
</feature>
<feature type="region of interest" description="Disordered" evidence="1">
    <location>
        <begin position="103"/>
        <end position="146"/>
    </location>
</feature>
<gene>
    <name evidence="2" type="ORF">DdX_21944</name>
</gene>
<name>A0AAD4QV38_9BILA</name>
<evidence type="ECO:0000313" key="3">
    <source>
        <dbReference type="Proteomes" id="UP001201812"/>
    </source>
</evidence>
<feature type="compositionally biased region" description="Basic and acidic residues" evidence="1">
    <location>
        <begin position="169"/>
        <end position="181"/>
    </location>
</feature>
<proteinExistence type="predicted"/>